<dbReference type="Proteomes" id="UP001209535">
    <property type="component" value="Unassembled WGS sequence"/>
</dbReference>
<comment type="similarity">
    <text evidence="1">Belongs to the LysR transcriptional regulatory family.</text>
</comment>
<dbReference type="PRINTS" id="PR00039">
    <property type="entry name" value="HTHLYSR"/>
</dbReference>
<dbReference type="InterPro" id="IPR000847">
    <property type="entry name" value="LysR_HTH_N"/>
</dbReference>
<dbReference type="Gene3D" id="1.10.10.10">
    <property type="entry name" value="Winged helix-like DNA-binding domain superfamily/Winged helix DNA-binding domain"/>
    <property type="match status" value="1"/>
</dbReference>
<accession>A0ABT2X8Q9</accession>
<dbReference type="EMBL" id="JAOVQO010000027">
    <property type="protein sequence ID" value="MCU9850334.1"/>
    <property type="molecule type" value="Genomic_DNA"/>
</dbReference>
<dbReference type="Gene3D" id="3.40.190.10">
    <property type="entry name" value="Periplasmic binding protein-like II"/>
    <property type="match status" value="2"/>
</dbReference>
<dbReference type="InterPro" id="IPR058163">
    <property type="entry name" value="LysR-type_TF_proteobact-type"/>
</dbReference>
<dbReference type="PANTHER" id="PTHR30537:SF74">
    <property type="entry name" value="HTH-TYPE TRANSCRIPTIONAL REGULATOR TRPI"/>
    <property type="match status" value="1"/>
</dbReference>
<keyword evidence="2" id="KW-0805">Transcription regulation</keyword>
<dbReference type="RefSeq" id="WP_263340308.1">
    <property type="nucleotide sequence ID" value="NZ_JAOVQO010000027.1"/>
</dbReference>
<feature type="domain" description="HTH lysR-type" evidence="5">
    <location>
        <begin position="6"/>
        <end position="63"/>
    </location>
</feature>
<dbReference type="Pfam" id="PF03466">
    <property type="entry name" value="LysR_substrate"/>
    <property type="match status" value="1"/>
</dbReference>
<evidence type="ECO:0000259" key="5">
    <source>
        <dbReference type="PROSITE" id="PS50931"/>
    </source>
</evidence>
<gene>
    <name evidence="6" type="ORF">OEZ60_20320</name>
</gene>
<dbReference type="SUPFAM" id="SSF53850">
    <property type="entry name" value="Periplasmic binding protein-like II"/>
    <property type="match status" value="1"/>
</dbReference>
<dbReference type="InterPro" id="IPR005119">
    <property type="entry name" value="LysR_subst-bd"/>
</dbReference>
<evidence type="ECO:0000313" key="6">
    <source>
        <dbReference type="EMBL" id="MCU9850334.1"/>
    </source>
</evidence>
<dbReference type="PROSITE" id="PS50931">
    <property type="entry name" value="HTH_LYSR"/>
    <property type="match status" value="1"/>
</dbReference>
<dbReference type="InterPro" id="IPR036390">
    <property type="entry name" value="WH_DNA-bd_sf"/>
</dbReference>
<comment type="caution">
    <text evidence="6">The sequence shown here is derived from an EMBL/GenBank/DDBJ whole genome shotgun (WGS) entry which is preliminary data.</text>
</comment>
<evidence type="ECO:0000256" key="3">
    <source>
        <dbReference type="ARBA" id="ARBA00023125"/>
    </source>
</evidence>
<protein>
    <submittedName>
        <fullName evidence="6">LysR family transcriptional regulator</fullName>
    </submittedName>
</protein>
<dbReference type="Pfam" id="PF00126">
    <property type="entry name" value="HTH_1"/>
    <property type="match status" value="1"/>
</dbReference>
<sequence length="293" mass="32096">MDRPPPPLNYIRSFECAARHLSFTKAAEELGYTQAAISTHIRALEKYVGRDLFVRGTRSIALTEIGEAFLPTLRQALHQIDTATDAIATTSRDRSVIVACPMSLAENWLPACLAGFRSRNPEVEIVVNATIWDHPDDVIADISISVNRNDEVPPGASLLWDETLSLVCSPYAGEDIADGMSVESQAKIVVAGRQEYWGLFGYALGNPDMDLDGAIRTNATNVALELSANGLGATIALTSLCGTYIERGLLMEPLQVRPKSPWSYYIKMPQGRRSNAAKRLFDYISEYAGEEGL</sequence>
<organism evidence="6 7">
    <name type="scientific">Albidovulum salinarum</name>
    <dbReference type="NCBI Taxonomy" id="2984153"/>
    <lineage>
        <taxon>Bacteria</taxon>
        <taxon>Pseudomonadati</taxon>
        <taxon>Pseudomonadota</taxon>
        <taxon>Alphaproteobacteria</taxon>
        <taxon>Rhodobacterales</taxon>
        <taxon>Paracoccaceae</taxon>
        <taxon>Albidovulum</taxon>
    </lineage>
</organism>
<dbReference type="InterPro" id="IPR036388">
    <property type="entry name" value="WH-like_DNA-bd_sf"/>
</dbReference>
<evidence type="ECO:0000256" key="4">
    <source>
        <dbReference type="ARBA" id="ARBA00023163"/>
    </source>
</evidence>
<keyword evidence="7" id="KW-1185">Reference proteome</keyword>
<keyword evidence="4" id="KW-0804">Transcription</keyword>
<evidence type="ECO:0000256" key="1">
    <source>
        <dbReference type="ARBA" id="ARBA00009437"/>
    </source>
</evidence>
<dbReference type="PANTHER" id="PTHR30537">
    <property type="entry name" value="HTH-TYPE TRANSCRIPTIONAL REGULATOR"/>
    <property type="match status" value="1"/>
</dbReference>
<reference evidence="6 7" key="1">
    <citation type="submission" date="2022-10" db="EMBL/GenBank/DDBJ databases">
        <title>Defluviimonas sp. nov., isolated from ocean surface sediments.</title>
        <authorList>
            <person name="He W."/>
            <person name="Wang L."/>
            <person name="Zhang D.-F."/>
        </authorList>
    </citation>
    <scope>NUCLEOTIDE SEQUENCE [LARGE SCALE GENOMIC DNA]</scope>
    <source>
        <strain evidence="6 7">WL0024</strain>
    </source>
</reference>
<proteinExistence type="inferred from homology"/>
<name>A0ABT2X8Q9_9RHOB</name>
<keyword evidence="3" id="KW-0238">DNA-binding</keyword>
<dbReference type="SUPFAM" id="SSF46785">
    <property type="entry name" value="Winged helix' DNA-binding domain"/>
    <property type="match status" value="1"/>
</dbReference>
<evidence type="ECO:0000313" key="7">
    <source>
        <dbReference type="Proteomes" id="UP001209535"/>
    </source>
</evidence>
<evidence type="ECO:0000256" key="2">
    <source>
        <dbReference type="ARBA" id="ARBA00023015"/>
    </source>
</evidence>